<evidence type="ECO:0000313" key="4">
    <source>
        <dbReference type="EMBL" id="GEP95848.1"/>
    </source>
</evidence>
<comment type="caution">
    <text evidence="4">The sequence shown here is derived from an EMBL/GenBank/DDBJ whole genome shotgun (WGS) entry which is preliminary data.</text>
</comment>
<reference evidence="4 5" key="1">
    <citation type="submission" date="2019-07" db="EMBL/GenBank/DDBJ databases">
        <title>Whole genome shotgun sequence of Chitinophaga cymbidii NBRC 109752.</title>
        <authorList>
            <person name="Hosoyama A."/>
            <person name="Uohara A."/>
            <person name="Ohji S."/>
            <person name="Ichikawa N."/>
        </authorList>
    </citation>
    <scope>NUCLEOTIDE SEQUENCE [LARGE SCALE GENOMIC DNA]</scope>
    <source>
        <strain evidence="4 5">NBRC 109752</strain>
    </source>
</reference>
<dbReference type="PANTHER" id="PTHR30273:SF2">
    <property type="entry name" value="PROTEIN FECR"/>
    <property type="match status" value="1"/>
</dbReference>
<dbReference type="OrthoDB" id="649653at2"/>
<gene>
    <name evidence="4" type="ORF">CCY01nite_21080</name>
</gene>
<dbReference type="PANTHER" id="PTHR30273">
    <property type="entry name" value="PERIPLASMIC SIGNAL SENSOR AND SIGMA FACTOR ACTIVATOR FECR-RELATED"/>
    <property type="match status" value="1"/>
</dbReference>
<proteinExistence type="predicted"/>
<dbReference type="InterPro" id="IPR006860">
    <property type="entry name" value="FecR"/>
</dbReference>
<keyword evidence="1" id="KW-0812">Transmembrane</keyword>
<feature type="transmembrane region" description="Helical" evidence="1">
    <location>
        <begin position="86"/>
        <end position="105"/>
    </location>
</feature>
<sequence length="399" mass="44337">MMHNELRRLLEKYLAEELSAEEFGRLWQALREPSNREIWKSFMEDVWNNPQYSNLGDDATKHAVLDRIRPVLSNTPAPRGFFRRRYLWWSAAACLVLAVTGLMLLQTPKSQPQPVAVKPAPQQEVLPGGNKAILTLGDGSSITLDSASNGMLSIQGNAKVIKLANGQLAYDMGDSKTATVMYNTVRTPRGGQYRITLPDGTEAWLNAASSITYPTAFTGSERKVRVSGEVYFEVAAMQRASRKVPFMVDITSATGEHKGEVEVLGTHFNINAYDDEAAVKTTLLEGAVKVRKDGAAPVTLQPGQQAALNTPIKITDDIDLHQVIAWKDGYFNFSQVDVGTMMRQAERWYDIKVEYPNGIPKDLFSGTLPRTVNLSQFLEILIYSDVNAKIEERVVTINP</sequence>
<keyword evidence="5" id="KW-1185">Reference proteome</keyword>
<keyword evidence="1" id="KW-0472">Membrane</keyword>
<dbReference type="InterPro" id="IPR012373">
    <property type="entry name" value="Ferrdict_sens_TM"/>
</dbReference>
<protein>
    <submittedName>
        <fullName evidence="4">Iron dicitrate transporter FecR</fullName>
    </submittedName>
</protein>
<organism evidence="4 5">
    <name type="scientific">Chitinophaga cymbidii</name>
    <dbReference type="NCBI Taxonomy" id="1096750"/>
    <lineage>
        <taxon>Bacteria</taxon>
        <taxon>Pseudomonadati</taxon>
        <taxon>Bacteroidota</taxon>
        <taxon>Chitinophagia</taxon>
        <taxon>Chitinophagales</taxon>
        <taxon>Chitinophagaceae</taxon>
        <taxon>Chitinophaga</taxon>
    </lineage>
</organism>
<evidence type="ECO:0000259" key="3">
    <source>
        <dbReference type="Pfam" id="PF16344"/>
    </source>
</evidence>
<keyword evidence="1" id="KW-1133">Transmembrane helix</keyword>
<dbReference type="InterPro" id="IPR032508">
    <property type="entry name" value="FecR_C"/>
</dbReference>
<feature type="domain" description="Protein FecR C-terminal" evidence="3">
    <location>
        <begin position="330"/>
        <end position="397"/>
    </location>
</feature>
<accession>A0A512RJI4</accession>
<evidence type="ECO:0000259" key="2">
    <source>
        <dbReference type="Pfam" id="PF04773"/>
    </source>
</evidence>
<dbReference type="AlphaFoldDB" id="A0A512RJI4"/>
<dbReference type="Gene3D" id="3.55.50.30">
    <property type="match status" value="1"/>
</dbReference>
<dbReference type="Pfam" id="PF16344">
    <property type="entry name" value="FecR_C"/>
    <property type="match status" value="1"/>
</dbReference>
<dbReference type="Proteomes" id="UP000321436">
    <property type="component" value="Unassembled WGS sequence"/>
</dbReference>
<dbReference type="Pfam" id="PF04773">
    <property type="entry name" value="FecR"/>
    <property type="match status" value="1"/>
</dbReference>
<dbReference type="RefSeq" id="WP_146860518.1">
    <property type="nucleotide sequence ID" value="NZ_BKAU01000001.1"/>
</dbReference>
<evidence type="ECO:0000313" key="5">
    <source>
        <dbReference type="Proteomes" id="UP000321436"/>
    </source>
</evidence>
<feature type="domain" description="FecR protein" evidence="2">
    <location>
        <begin position="184"/>
        <end position="289"/>
    </location>
</feature>
<dbReference type="GO" id="GO:0016989">
    <property type="term" value="F:sigma factor antagonist activity"/>
    <property type="evidence" value="ECO:0007669"/>
    <property type="project" value="TreeGrafter"/>
</dbReference>
<name>A0A512RJI4_9BACT</name>
<dbReference type="Gene3D" id="2.60.120.1440">
    <property type="match status" value="1"/>
</dbReference>
<dbReference type="EMBL" id="BKAU01000001">
    <property type="protein sequence ID" value="GEP95848.1"/>
    <property type="molecule type" value="Genomic_DNA"/>
</dbReference>
<evidence type="ECO:0000256" key="1">
    <source>
        <dbReference type="SAM" id="Phobius"/>
    </source>
</evidence>